<protein>
    <recommendedName>
        <fullName evidence="2">Ribonuclease H2 subunit B</fullName>
    </recommendedName>
    <alternativeName>
        <fullName evidence="5">Ribonuclease HI subunit B</fullName>
    </alternativeName>
</protein>
<evidence type="ECO:0000256" key="5">
    <source>
        <dbReference type="ARBA" id="ARBA00033464"/>
    </source>
</evidence>
<comment type="subcellular location">
    <subcellularLocation>
        <location evidence="1">Nucleus</location>
    </subcellularLocation>
</comment>
<comment type="function">
    <text evidence="4">Non catalytic subunit of RNase H2, an endonuclease that specifically degrades the RNA of RNA:DNA hybrids. Participates in DNA replication, possibly by mediating the removal of lagging-strand Okazaki fragment RNA primers during DNA replication. Mediates the excision of single ribonucleotides from DNA:RNA duplexes.</text>
</comment>
<evidence type="ECO:0000256" key="4">
    <source>
        <dbReference type="ARBA" id="ARBA00024778"/>
    </source>
</evidence>
<keyword evidence="3" id="KW-0539">Nucleus</keyword>
<dbReference type="Gene3D" id="1.10.20.120">
    <property type="match status" value="1"/>
</dbReference>
<keyword evidence="6" id="KW-0175">Coiled coil</keyword>
<evidence type="ECO:0000259" key="7">
    <source>
        <dbReference type="Pfam" id="PF09468"/>
    </source>
</evidence>
<comment type="caution">
    <text evidence="9">The sequence shown here is derived from an EMBL/GenBank/DDBJ whole genome shotgun (WGS) entry which is preliminary data.</text>
</comment>
<feature type="domain" description="Ribonuclease H2 subunit B wHTH" evidence="7">
    <location>
        <begin position="123"/>
        <end position="294"/>
    </location>
</feature>
<evidence type="ECO:0000313" key="10">
    <source>
        <dbReference type="Proteomes" id="UP000590412"/>
    </source>
</evidence>
<dbReference type="InterPro" id="IPR019024">
    <property type="entry name" value="RNase_H2_suB_wHTH"/>
</dbReference>
<dbReference type="EMBL" id="JABWAB010000005">
    <property type="protein sequence ID" value="KAF6051023.1"/>
    <property type="molecule type" value="Genomic_DNA"/>
</dbReference>
<proteinExistence type="predicted"/>
<feature type="domain" description="Rnh202 triple barrel" evidence="8">
    <location>
        <begin position="20"/>
        <end position="120"/>
    </location>
</feature>
<dbReference type="PANTHER" id="PTHR13383:SF11">
    <property type="entry name" value="RIBONUCLEASE H2 SUBUNIT B"/>
    <property type="match status" value="1"/>
</dbReference>
<dbReference type="Pfam" id="PF09468">
    <property type="entry name" value="RNase_H2-Ydr279"/>
    <property type="match status" value="1"/>
</dbReference>
<evidence type="ECO:0000313" key="9">
    <source>
        <dbReference type="EMBL" id="KAF6051023.1"/>
    </source>
</evidence>
<name>A0A8X7NMB8_CANPA</name>
<dbReference type="GO" id="GO:0005654">
    <property type="term" value="C:nucleoplasm"/>
    <property type="evidence" value="ECO:0007669"/>
    <property type="project" value="TreeGrafter"/>
</dbReference>
<dbReference type="InterPro" id="IPR041195">
    <property type="entry name" value="Rnh202_N"/>
</dbReference>
<dbReference type="Pfam" id="PF17745">
    <property type="entry name" value="Ydr279_N"/>
    <property type="match status" value="1"/>
</dbReference>
<dbReference type="PANTHER" id="PTHR13383">
    <property type="entry name" value="RIBONUCLEASE H2 SUBUNIT B"/>
    <property type="match status" value="1"/>
</dbReference>
<evidence type="ECO:0000256" key="1">
    <source>
        <dbReference type="ARBA" id="ARBA00004123"/>
    </source>
</evidence>
<dbReference type="InterPro" id="IPR040456">
    <property type="entry name" value="RNase_H2_suB"/>
</dbReference>
<evidence type="ECO:0000256" key="6">
    <source>
        <dbReference type="SAM" id="Coils"/>
    </source>
</evidence>
<organism evidence="9 10">
    <name type="scientific">Candida parapsilosis</name>
    <name type="common">Yeast</name>
    <dbReference type="NCBI Taxonomy" id="5480"/>
    <lineage>
        <taxon>Eukaryota</taxon>
        <taxon>Fungi</taxon>
        <taxon>Dikarya</taxon>
        <taxon>Ascomycota</taxon>
        <taxon>Saccharomycotina</taxon>
        <taxon>Pichiomycetes</taxon>
        <taxon>Debaryomycetaceae</taxon>
        <taxon>Candida/Lodderomyces clade</taxon>
        <taxon>Candida</taxon>
    </lineage>
</organism>
<dbReference type="GO" id="GO:0006401">
    <property type="term" value="P:RNA catabolic process"/>
    <property type="evidence" value="ECO:0007669"/>
    <property type="project" value="TreeGrafter"/>
</dbReference>
<accession>A0A8X7NMB8</accession>
<dbReference type="Proteomes" id="UP000590412">
    <property type="component" value="Unassembled WGS sequence"/>
</dbReference>
<evidence type="ECO:0000256" key="3">
    <source>
        <dbReference type="ARBA" id="ARBA00023242"/>
    </source>
</evidence>
<dbReference type="AlphaFoldDB" id="A0A8X7NMB8"/>
<gene>
    <name evidence="9" type="ORF">FOB60_003691</name>
</gene>
<evidence type="ECO:0000259" key="8">
    <source>
        <dbReference type="Pfam" id="PF17745"/>
    </source>
</evidence>
<feature type="coiled-coil region" evidence="6">
    <location>
        <begin position="308"/>
        <end position="335"/>
    </location>
</feature>
<sequence length="374" mass="41845">MQVDKDSQVIILPRLNSLDHSTEHKIINLPIPKSSSSSSSSSTVSTKSYLIQDSRLFELNVIKGDNSNVRLKSGDAVKSYIFEPVIEPKGINSTFPADEDNRTQGAVLQSCHTLIASPYNFTYLLITIFEKHGDKFSRFHTLDDIRDRLSSLELGHDWVYDIPRVVFLKSLANICESIIEGGGGNGDGNGEEGNRSLSDAIEDAGDRFFKYSETKSLEWINSKIVALQQWILHSDDDKRTTNSIMSKIKKELHDPTRNEDTSTNQEEEQNQLMDQMAMIYAIDYVCDSYIPDTKSKIISQFKYDFGKVDDYFAQLKQKQKDLEAVEANMNEVITATANTTNASATGTKKNGKKKNPVKKVAVGKGALDGFFKKA</sequence>
<reference evidence="9" key="1">
    <citation type="submission" date="2020-03" db="EMBL/GenBank/DDBJ databases">
        <title>FDA dAtabase for Regulatory Grade micrObial Sequences (FDA-ARGOS): Supporting development and validation of Infectious Disease Dx tests.</title>
        <authorList>
            <person name="Campos J."/>
            <person name="Goldberg B."/>
            <person name="Tallon L."/>
            <person name="Sadzewicz L."/>
            <person name="Vavikolanu K."/>
            <person name="Mehta A."/>
            <person name="Aluvathingal J."/>
            <person name="Nadendla S."/>
            <person name="Nandy P."/>
            <person name="Geyer C."/>
            <person name="Yan Y."/>
            <person name="Sichtig H."/>
        </authorList>
    </citation>
    <scope>NUCLEOTIDE SEQUENCE [LARGE SCALE GENOMIC DNA]</scope>
    <source>
        <strain evidence="9">FDAARGOS_652</strain>
    </source>
</reference>
<dbReference type="GO" id="GO:0032299">
    <property type="term" value="C:ribonuclease H2 complex"/>
    <property type="evidence" value="ECO:0007669"/>
    <property type="project" value="InterPro"/>
</dbReference>
<evidence type="ECO:0000256" key="2">
    <source>
        <dbReference type="ARBA" id="ARBA00019062"/>
    </source>
</evidence>